<organism evidence="1 2">
    <name type="scientific">Dendrothele bispora (strain CBS 962.96)</name>
    <dbReference type="NCBI Taxonomy" id="1314807"/>
    <lineage>
        <taxon>Eukaryota</taxon>
        <taxon>Fungi</taxon>
        <taxon>Dikarya</taxon>
        <taxon>Basidiomycota</taxon>
        <taxon>Agaricomycotina</taxon>
        <taxon>Agaricomycetes</taxon>
        <taxon>Agaricomycetidae</taxon>
        <taxon>Agaricales</taxon>
        <taxon>Agaricales incertae sedis</taxon>
        <taxon>Dendrothele</taxon>
    </lineage>
</organism>
<evidence type="ECO:0000313" key="1">
    <source>
        <dbReference type="EMBL" id="THV06956.1"/>
    </source>
</evidence>
<dbReference type="OrthoDB" id="3234968at2759"/>
<dbReference type="Gene3D" id="2.60.120.260">
    <property type="entry name" value="Galactose-binding domain-like"/>
    <property type="match status" value="1"/>
</dbReference>
<evidence type="ECO:0000313" key="2">
    <source>
        <dbReference type="Proteomes" id="UP000297245"/>
    </source>
</evidence>
<name>A0A4V4HIK4_DENBC</name>
<gene>
    <name evidence="1" type="ORF">K435DRAFT_417542</name>
</gene>
<sequence>MPRPNAPAFSYEVWRNGKIPADLSLSFPRPYPYRPFERTATMTSIAWSAAAKVHLVVLMLLVSYRHVLCTLVNTTLEETSPQIVYHGNSWVKSEAGPLYHGGFHDQTEDLSASAVFNFTGVAIYYYSSLWPFNVTTVLTLDGNDTETLNFTAVTSPQEPNGNPVTENSTIRWSRSNLKDGPHSLVMSPGNFVLVDAIM</sequence>
<dbReference type="Proteomes" id="UP000297245">
    <property type="component" value="Unassembled WGS sequence"/>
</dbReference>
<keyword evidence="2" id="KW-1185">Reference proteome</keyword>
<proteinExistence type="predicted"/>
<accession>A0A4V4HIK4</accession>
<dbReference type="EMBL" id="ML179040">
    <property type="protein sequence ID" value="THV06956.1"/>
    <property type="molecule type" value="Genomic_DNA"/>
</dbReference>
<dbReference type="AlphaFoldDB" id="A0A4V4HIK4"/>
<protein>
    <submittedName>
        <fullName evidence="1">Uncharacterized protein</fullName>
    </submittedName>
</protein>
<reference evidence="1 2" key="1">
    <citation type="journal article" date="2019" name="Nat. Ecol. Evol.">
        <title>Megaphylogeny resolves global patterns of mushroom evolution.</title>
        <authorList>
            <person name="Varga T."/>
            <person name="Krizsan K."/>
            <person name="Foldi C."/>
            <person name="Dima B."/>
            <person name="Sanchez-Garcia M."/>
            <person name="Sanchez-Ramirez S."/>
            <person name="Szollosi G.J."/>
            <person name="Szarkandi J.G."/>
            <person name="Papp V."/>
            <person name="Albert L."/>
            <person name="Andreopoulos W."/>
            <person name="Angelini C."/>
            <person name="Antonin V."/>
            <person name="Barry K.W."/>
            <person name="Bougher N.L."/>
            <person name="Buchanan P."/>
            <person name="Buyck B."/>
            <person name="Bense V."/>
            <person name="Catcheside P."/>
            <person name="Chovatia M."/>
            <person name="Cooper J."/>
            <person name="Damon W."/>
            <person name="Desjardin D."/>
            <person name="Finy P."/>
            <person name="Geml J."/>
            <person name="Haridas S."/>
            <person name="Hughes K."/>
            <person name="Justo A."/>
            <person name="Karasinski D."/>
            <person name="Kautmanova I."/>
            <person name="Kiss B."/>
            <person name="Kocsube S."/>
            <person name="Kotiranta H."/>
            <person name="LaButti K.M."/>
            <person name="Lechner B.E."/>
            <person name="Liimatainen K."/>
            <person name="Lipzen A."/>
            <person name="Lukacs Z."/>
            <person name="Mihaltcheva S."/>
            <person name="Morgado L.N."/>
            <person name="Niskanen T."/>
            <person name="Noordeloos M.E."/>
            <person name="Ohm R.A."/>
            <person name="Ortiz-Santana B."/>
            <person name="Ovrebo C."/>
            <person name="Racz N."/>
            <person name="Riley R."/>
            <person name="Savchenko A."/>
            <person name="Shiryaev A."/>
            <person name="Soop K."/>
            <person name="Spirin V."/>
            <person name="Szebenyi C."/>
            <person name="Tomsovsky M."/>
            <person name="Tulloss R.E."/>
            <person name="Uehling J."/>
            <person name="Grigoriev I.V."/>
            <person name="Vagvolgyi C."/>
            <person name="Papp T."/>
            <person name="Martin F.M."/>
            <person name="Miettinen O."/>
            <person name="Hibbett D.S."/>
            <person name="Nagy L.G."/>
        </authorList>
    </citation>
    <scope>NUCLEOTIDE SEQUENCE [LARGE SCALE GENOMIC DNA]</scope>
    <source>
        <strain evidence="1 2">CBS 962.96</strain>
    </source>
</reference>